<dbReference type="AlphaFoldDB" id="C6LCX9"/>
<dbReference type="InterPro" id="IPR029058">
    <property type="entry name" value="AB_hydrolase_fold"/>
</dbReference>
<evidence type="ECO:0000313" key="1">
    <source>
        <dbReference type="EMBL" id="EET61462.1"/>
    </source>
</evidence>
<evidence type="ECO:0008006" key="3">
    <source>
        <dbReference type="Google" id="ProtNLM"/>
    </source>
</evidence>
<dbReference type="eggNOG" id="COG0400">
    <property type="taxonomic scope" value="Bacteria"/>
</dbReference>
<protein>
    <recommendedName>
        <fullName evidence="3">Alpha/beta hydrolase</fullName>
    </recommendedName>
</protein>
<comment type="caution">
    <text evidence="1">The sequence shown here is derived from an EMBL/GenBank/DDBJ whole genome shotgun (WGS) entry which is preliminary data.</text>
</comment>
<name>C6LCX9_9FIRM</name>
<keyword evidence="2" id="KW-1185">Reference proteome</keyword>
<dbReference type="Gene3D" id="3.40.50.1820">
    <property type="entry name" value="alpha/beta hydrolase"/>
    <property type="match status" value="1"/>
</dbReference>
<dbReference type="OrthoDB" id="1908495at2"/>
<reference evidence="1" key="1">
    <citation type="submission" date="2009-07" db="EMBL/GenBank/DDBJ databases">
        <authorList>
            <person name="Weinstock G."/>
            <person name="Sodergren E."/>
            <person name="Clifton S."/>
            <person name="Fulton L."/>
            <person name="Fulton B."/>
            <person name="Courtney L."/>
            <person name="Fronick C."/>
            <person name="Harrison M."/>
            <person name="Strong C."/>
            <person name="Farmer C."/>
            <person name="Delahaunty K."/>
            <person name="Markovic C."/>
            <person name="Hall O."/>
            <person name="Minx P."/>
            <person name="Tomlinson C."/>
            <person name="Mitreva M."/>
            <person name="Nelson J."/>
            <person name="Hou S."/>
            <person name="Wollam A."/>
            <person name="Pepin K.H."/>
            <person name="Johnson M."/>
            <person name="Bhonagiri V."/>
            <person name="Nash W.E."/>
            <person name="Warren W."/>
            <person name="Chinwalla A."/>
            <person name="Mardis E.R."/>
            <person name="Wilson R.K."/>
        </authorList>
    </citation>
    <scope>NUCLEOTIDE SEQUENCE [LARGE SCALE GENOMIC DNA]</scope>
    <source>
        <strain evidence="1">DSM 14469</strain>
    </source>
</reference>
<proteinExistence type="predicted"/>
<accession>C6LCX9</accession>
<dbReference type="RefSeq" id="WP_006861431.1">
    <property type="nucleotide sequence ID" value="NZ_ACCL02000006.1"/>
</dbReference>
<dbReference type="EMBL" id="ACCL02000006">
    <property type="protein sequence ID" value="EET61462.1"/>
    <property type="molecule type" value="Genomic_DNA"/>
</dbReference>
<sequence>MRLAVFFPGIGYHCDKPLLYYSRKLAAGYGFEITEVSYEGFRRDIRGSEEKMREAFENALMQAEQVLEHVTFNRYETVLFVSKSIGTAVAGAYDAKYGIRAHHIFYTPVEASLPVMQNGIVFHGTADPWADAEIIQQGCRKKELPCYSYEAANHSLETGNVQNDLKNMQDIMEKTEKYIRGLTK</sequence>
<dbReference type="Proteomes" id="UP000005561">
    <property type="component" value="Unassembled WGS sequence"/>
</dbReference>
<gene>
    <name evidence="1" type="ORF">BRYFOR_06637</name>
</gene>
<organism evidence="1 2">
    <name type="scientific">Marvinbryantia formatexigens DSM 14469</name>
    <dbReference type="NCBI Taxonomy" id="478749"/>
    <lineage>
        <taxon>Bacteria</taxon>
        <taxon>Bacillati</taxon>
        <taxon>Bacillota</taxon>
        <taxon>Clostridia</taxon>
        <taxon>Lachnospirales</taxon>
        <taxon>Lachnospiraceae</taxon>
        <taxon>Marvinbryantia</taxon>
    </lineage>
</organism>
<evidence type="ECO:0000313" key="2">
    <source>
        <dbReference type="Proteomes" id="UP000005561"/>
    </source>
</evidence>
<dbReference type="STRING" id="168384.SAMN05660368_01577"/>